<evidence type="ECO:0000313" key="1">
    <source>
        <dbReference type="EMBL" id="VFU58697.1"/>
    </source>
</evidence>
<organism evidence="1">
    <name type="scientific">Salix viminalis</name>
    <name type="common">Common osier</name>
    <name type="synonym">Basket willow</name>
    <dbReference type="NCBI Taxonomy" id="40686"/>
    <lineage>
        <taxon>Eukaryota</taxon>
        <taxon>Viridiplantae</taxon>
        <taxon>Streptophyta</taxon>
        <taxon>Embryophyta</taxon>
        <taxon>Tracheophyta</taxon>
        <taxon>Spermatophyta</taxon>
        <taxon>Magnoliopsida</taxon>
        <taxon>eudicotyledons</taxon>
        <taxon>Gunneridae</taxon>
        <taxon>Pentapetalae</taxon>
        <taxon>rosids</taxon>
        <taxon>fabids</taxon>
        <taxon>Malpighiales</taxon>
        <taxon>Salicaceae</taxon>
        <taxon>Saliceae</taxon>
        <taxon>Salix</taxon>
    </lineage>
</organism>
<dbReference type="CDD" id="cd06257">
    <property type="entry name" value="DnaJ"/>
    <property type="match status" value="1"/>
</dbReference>
<sequence length="111" mass="12987">MGLELETRKSQLVFEICSLSTLLVSCVHRHHSSSCDPVESHFIDWYRILGVDENAGLEVMKRRYHKLGKYVLLIVDFLWQLCNFTQIRTTILKLTLPSSLSWRLIHISQMI</sequence>
<dbReference type="EMBL" id="CAADRP010001996">
    <property type="protein sequence ID" value="VFU58697.1"/>
    <property type="molecule type" value="Genomic_DNA"/>
</dbReference>
<gene>
    <name evidence="1" type="ORF">SVIM_LOCUS429535</name>
</gene>
<evidence type="ECO:0008006" key="2">
    <source>
        <dbReference type="Google" id="ProtNLM"/>
    </source>
</evidence>
<dbReference type="AlphaFoldDB" id="A0A6N2MW68"/>
<dbReference type="SUPFAM" id="SSF46565">
    <property type="entry name" value="Chaperone J-domain"/>
    <property type="match status" value="1"/>
</dbReference>
<proteinExistence type="predicted"/>
<dbReference type="InterPro" id="IPR001623">
    <property type="entry name" value="DnaJ_domain"/>
</dbReference>
<reference evidence="1" key="1">
    <citation type="submission" date="2019-03" db="EMBL/GenBank/DDBJ databases">
        <authorList>
            <person name="Mank J."/>
            <person name="Almeida P."/>
        </authorList>
    </citation>
    <scope>NUCLEOTIDE SEQUENCE</scope>
    <source>
        <strain evidence="1">78183</strain>
    </source>
</reference>
<name>A0A6N2MW68_SALVM</name>
<accession>A0A6N2MW68</accession>
<dbReference type="InterPro" id="IPR036869">
    <property type="entry name" value="J_dom_sf"/>
</dbReference>
<protein>
    <recommendedName>
        <fullName evidence="2">J domain-containing protein</fullName>
    </recommendedName>
</protein>